<dbReference type="PANTHER" id="PTHR24559:SF444">
    <property type="entry name" value="REVERSE TRANSCRIPTASE DOMAIN-CONTAINING PROTEIN"/>
    <property type="match status" value="1"/>
</dbReference>
<dbReference type="SUPFAM" id="SSF56672">
    <property type="entry name" value="DNA/RNA polymerases"/>
    <property type="match status" value="1"/>
</dbReference>
<evidence type="ECO:0000313" key="2">
    <source>
        <dbReference type="Proteomes" id="UP000765509"/>
    </source>
</evidence>
<evidence type="ECO:0000313" key="1">
    <source>
        <dbReference type="EMBL" id="MBW0510560.1"/>
    </source>
</evidence>
<dbReference type="InterPro" id="IPR043502">
    <property type="entry name" value="DNA/RNA_pol_sf"/>
</dbReference>
<keyword evidence="2" id="KW-1185">Reference proteome</keyword>
<dbReference type="PANTHER" id="PTHR24559">
    <property type="entry name" value="TRANSPOSON TY3-I GAG-POL POLYPROTEIN"/>
    <property type="match status" value="1"/>
</dbReference>
<accession>A0A9Q3E0R3</accession>
<protein>
    <recommendedName>
        <fullName evidence="3">Reverse transcriptase domain-containing protein</fullName>
    </recommendedName>
</protein>
<name>A0A9Q3E0R3_9BASI</name>
<dbReference type="InterPro" id="IPR043128">
    <property type="entry name" value="Rev_trsase/Diguanyl_cyclase"/>
</dbReference>
<comment type="caution">
    <text evidence="1">The sequence shown here is derived from an EMBL/GenBank/DDBJ whole genome shotgun (WGS) entry which is preliminary data.</text>
</comment>
<dbReference type="Gene3D" id="3.30.70.270">
    <property type="match status" value="1"/>
</dbReference>
<reference evidence="1" key="1">
    <citation type="submission" date="2021-03" db="EMBL/GenBank/DDBJ databases">
        <title>Draft genome sequence of rust myrtle Austropuccinia psidii MF-1, a brazilian biotype.</title>
        <authorList>
            <person name="Quecine M.C."/>
            <person name="Pachon D.M.R."/>
            <person name="Bonatelli M.L."/>
            <person name="Correr F.H."/>
            <person name="Franceschini L.M."/>
            <person name="Leite T.F."/>
            <person name="Margarido G.R.A."/>
            <person name="Almeida C.A."/>
            <person name="Ferrarezi J.A."/>
            <person name="Labate C.A."/>
        </authorList>
    </citation>
    <scope>NUCLEOTIDE SEQUENCE</scope>
    <source>
        <strain evidence="1">MF-1</strain>
    </source>
</reference>
<gene>
    <name evidence="1" type="ORF">O181_050275</name>
</gene>
<dbReference type="Gene3D" id="3.10.10.10">
    <property type="entry name" value="HIV Type 1 Reverse Transcriptase, subunit A, domain 1"/>
    <property type="match status" value="1"/>
</dbReference>
<dbReference type="InterPro" id="IPR053134">
    <property type="entry name" value="RNA-dir_DNA_polymerase"/>
</dbReference>
<sequence length="106" mass="12349">MELGLLRKVGQNEQVEVTKPVIITWHNEKSRMVGDLRALNTYTIPDRYPIPRIKETLKQLSQATFIKAMDSLNGFHQNVLKDNAKKLLRIIFYCGIFEYLRIPFGI</sequence>
<dbReference type="AlphaFoldDB" id="A0A9Q3E0R3"/>
<evidence type="ECO:0008006" key="3">
    <source>
        <dbReference type="Google" id="ProtNLM"/>
    </source>
</evidence>
<proteinExistence type="predicted"/>
<dbReference type="EMBL" id="AVOT02021639">
    <property type="protein sequence ID" value="MBW0510560.1"/>
    <property type="molecule type" value="Genomic_DNA"/>
</dbReference>
<organism evidence="1 2">
    <name type="scientific">Austropuccinia psidii MF-1</name>
    <dbReference type="NCBI Taxonomy" id="1389203"/>
    <lineage>
        <taxon>Eukaryota</taxon>
        <taxon>Fungi</taxon>
        <taxon>Dikarya</taxon>
        <taxon>Basidiomycota</taxon>
        <taxon>Pucciniomycotina</taxon>
        <taxon>Pucciniomycetes</taxon>
        <taxon>Pucciniales</taxon>
        <taxon>Sphaerophragmiaceae</taxon>
        <taxon>Austropuccinia</taxon>
    </lineage>
</organism>
<dbReference type="Proteomes" id="UP000765509">
    <property type="component" value="Unassembled WGS sequence"/>
</dbReference>